<sequence>MTEDVVDQLRSVVKKKKEADIKFKSGTSVPIDPESANIILKTFDTLNSSKKKKMQDNMNKDTKSFLKILDFAFSNAK</sequence>
<dbReference type="EMBL" id="UINC01040531">
    <property type="protein sequence ID" value="SVB40538.1"/>
    <property type="molecule type" value="Genomic_DNA"/>
</dbReference>
<evidence type="ECO:0000313" key="1">
    <source>
        <dbReference type="EMBL" id="SVB40538.1"/>
    </source>
</evidence>
<dbReference type="AlphaFoldDB" id="A0A382DQ88"/>
<protein>
    <submittedName>
        <fullName evidence="1">Uncharacterized protein</fullName>
    </submittedName>
</protein>
<proteinExistence type="predicted"/>
<reference evidence="1" key="1">
    <citation type="submission" date="2018-05" db="EMBL/GenBank/DDBJ databases">
        <authorList>
            <person name="Lanie J.A."/>
            <person name="Ng W.-L."/>
            <person name="Kazmierczak K.M."/>
            <person name="Andrzejewski T.M."/>
            <person name="Davidsen T.M."/>
            <person name="Wayne K.J."/>
            <person name="Tettelin H."/>
            <person name="Glass J.I."/>
            <person name="Rusch D."/>
            <person name="Podicherti R."/>
            <person name="Tsui H.-C.T."/>
            <person name="Winkler M.E."/>
        </authorList>
    </citation>
    <scope>NUCLEOTIDE SEQUENCE</scope>
</reference>
<organism evidence="1">
    <name type="scientific">marine metagenome</name>
    <dbReference type="NCBI Taxonomy" id="408172"/>
    <lineage>
        <taxon>unclassified sequences</taxon>
        <taxon>metagenomes</taxon>
        <taxon>ecological metagenomes</taxon>
    </lineage>
</organism>
<accession>A0A382DQ88</accession>
<name>A0A382DQ88_9ZZZZ</name>
<gene>
    <name evidence="1" type="ORF">METZ01_LOCUS193392</name>
</gene>